<dbReference type="SUPFAM" id="SSF140459">
    <property type="entry name" value="PE/PPE dimer-like"/>
    <property type="match status" value="1"/>
</dbReference>
<reference evidence="3 4" key="1">
    <citation type="submission" date="2018-09" db="EMBL/GenBank/DDBJ databases">
        <authorList>
            <person name="Tagini F."/>
        </authorList>
    </citation>
    <scope>NUCLEOTIDE SEQUENCE [LARGE SCALE GENOMIC DNA]</scope>
    <source>
        <strain evidence="3 4">MK142</strain>
    </source>
</reference>
<dbReference type="Proteomes" id="UP000268285">
    <property type="component" value="Unassembled WGS sequence"/>
</dbReference>
<comment type="similarity">
    <text evidence="1">Belongs to the mycobacterial PPE family.</text>
</comment>
<dbReference type="Gene3D" id="1.20.1260.20">
    <property type="entry name" value="PPE superfamily"/>
    <property type="match status" value="1"/>
</dbReference>
<accession>A0A498QYU5</accession>
<proteinExistence type="inferred from homology"/>
<dbReference type="AlphaFoldDB" id="A0A498QYU5"/>
<evidence type="ECO:0000313" key="4">
    <source>
        <dbReference type="Proteomes" id="UP000268285"/>
    </source>
</evidence>
<feature type="domain" description="PPE" evidence="2">
    <location>
        <begin position="2"/>
        <end position="165"/>
    </location>
</feature>
<evidence type="ECO:0000313" key="3">
    <source>
        <dbReference type="EMBL" id="VBA55626.1"/>
    </source>
</evidence>
<organism evidence="3 4">
    <name type="scientific">Mycobacterium pseudokansasii</name>
    <dbReference type="NCBI Taxonomy" id="2341080"/>
    <lineage>
        <taxon>Bacteria</taxon>
        <taxon>Bacillati</taxon>
        <taxon>Actinomycetota</taxon>
        <taxon>Actinomycetes</taxon>
        <taxon>Mycobacteriales</taxon>
        <taxon>Mycobacteriaceae</taxon>
        <taxon>Mycobacterium</taxon>
    </lineage>
</organism>
<dbReference type="EMBL" id="UPHU01000001">
    <property type="protein sequence ID" value="VBA55626.1"/>
    <property type="molecule type" value="Genomic_DNA"/>
</dbReference>
<sequence length="313" mass="31029">MNFLVAPPEINSVQMYSGAGSGPMLAAASAWNGLAAELGSTAGSFSSLISGLAGSSWQGPASMAMAAAAAPYARWLNAAAEQAGSTAAQAKATAAIYEAARAAVVHPISVAANRSELMSLVAWNLLGLNAPAIAATEAEYEEMWAQDVGAMLDYHGGASAVAAQLSPWGQASAAAAAPAQGVVEYGTILAFLASTLTLLTGPLPQPLKQPLWDAFDGVVKELNAVNLTSESVLLSQRAFNESEIAGAQAVTSNAVNGAVSALSAGNVGGAAAYLAGAGLYDAGAAVNLVGSNAVFPLTLLGANLQALGTALAP</sequence>
<dbReference type="PANTHER" id="PTHR46766:SF1">
    <property type="entry name" value="GLUTAMINE-RICH PROTEIN 2"/>
    <property type="match status" value="1"/>
</dbReference>
<dbReference type="GO" id="GO:0052572">
    <property type="term" value="P:response to host immune response"/>
    <property type="evidence" value="ECO:0007669"/>
    <property type="project" value="TreeGrafter"/>
</dbReference>
<dbReference type="InterPro" id="IPR038332">
    <property type="entry name" value="PPE_sf"/>
</dbReference>
<evidence type="ECO:0000256" key="1">
    <source>
        <dbReference type="ARBA" id="ARBA00010652"/>
    </source>
</evidence>
<dbReference type="PANTHER" id="PTHR46766">
    <property type="entry name" value="GLUTAMINE-RICH PROTEIN 2"/>
    <property type="match status" value="1"/>
</dbReference>
<keyword evidence="4" id="KW-1185">Reference proteome</keyword>
<dbReference type="FunFam" id="1.20.1260.20:FF:000001">
    <property type="entry name" value="PPE family protein PPE41"/>
    <property type="match status" value="1"/>
</dbReference>
<dbReference type="InterPro" id="IPR000030">
    <property type="entry name" value="PPE_dom"/>
</dbReference>
<protein>
    <submittedName>
        <fullName evidence="3">Putative PPE family protein PPE42</fullName>
    </submittedName>
</protein>
<dbReference type="OrthoDB" id="4753779at2"/>
<evidence type="ECO:0000259" key="2">
    <source>
        <dbReference type="Pfam" id="PF00823"/>
    </source>
</evidence>
<dbReference type="Pfam" id="PF00823">
    <property type="entry name" value="PPE"/>
    <property type="match status" value="1"/>
</dbReference>
<name>A0A498QYU5_9MYCO</name>
<gene>
    <name evidence="3" type="ORF">LAUMK142_05183</name>
</gene>